<reference evidence="12 14" key="2">
    <citation type="submission" date="2018-08" db="EMBL/GenBank/DDBJ databases">
        <title>Bacillus clarus sp. nov. strain PS00077A.</title>
        <authorList>
            <person name="Mendez Acevedo M."/>
            <person name="Carroll L."/>
            <person name="Mukherjee M."/>
            <person name="Wiedmann M."/>
            <person name="Kovac J."/>
        </authorList>
    </citation>
    <scope>NUCLEOTIDE SEQUENCE [LARGE SCALE GENOMIC DNA]</scope>
    <source>
        <strain evidence="12 14">PS00077A</strain>
    </source>
</reference>
<dbReference type="EMBL" id="QVOD01000033">
    <property type="protein sequence ID" value="RFT64809.1"/>
    <property type="molecule type" value="Genomic_DNA"/>
</dbReference>
<evidence type="ECO:0000313" key="11">
    <source>
        <dbReference type="EMBL" id="KFN01714.1"/>
    </source>
</evidence>
<feature type="transmembrane region" description="Helical" evidence="8">
    <location>
        <begin position="69"/>
        <end position="92"/>
    </location>
</feature>
<gene>
    <name evidence="12" type="ORF">D0U04_21360</name>
    <name evidence="11" type="ORF">DJ93_2222</name>
</gene>
<dbReference type="RefSeq" id="WP_042980973.1">
    <property type="nucleotide sequence ID" value="NZ_JMQC01000008.1"/>
</dbReference>
<keyword evidence="3 8" id="KW-0812">Transmembrane</keyword>
<dbReference type="GO" id="GO:0140359">
    <property type="term" value="F:ABC-type transporter activity"/>
    <property type="evidence" value="ECO:0007669"/>
    <property type="project" value="InterPro"/>
</dbReference>
<evidence type="ECO:0000256" key="7">
    <source>
        <dbReference type="ARBA" id="ARBA00023136"/>
    </source>
</evidence>
<keyword evidence="5 12" id="KW-0067">ATP-binding</keyword>
<dbReference type="PANTHER" id="PTHR24221">
    <property type="entry name" value="ATP-BINDING CASSETTE SUB-FAMILY B"/>
    <property type="match status" value="1"/>
</dbReference>
<evidence type="ECO:0000256" key="2">
    <source>
        <dbReference type="ARBA" id="ARBA00022448"/>
    </source>
</evidence>
<dbReference type="Pfam" id="PF00005">
    <property type="entry name" value="ABC_tran"/>
    <property type="match status" value="1"/>
</dbReference>
<dbReference type="GO" id="GO:0016887">
    <property type="term" value="F:ATP hydrolysis activity"/>
    <property type="evidence" value="ECO:0007669"/>
    <property type="project" value="InterPro"/>
</dbReference>
<feature type="transmembrane region" description="Helical" evidence="8">
    <location>
        <begin position="177"/>
        <end position="196"/>
    </location>
</feature>
<dbReference type="InterPro" id="IPR003439">
    <property type="entry name" value="ABC_transporter-like_ATP-bd"/>
</dbReference>
<dbReference type="GO" id="GO:0005886">
    <property type="term" value="C:plasma membrane"/>
    <property type="evidence" value="ECO:0007669"/>
    <property type="project" value="UniProtKB-SubCell"/>
</dbReference>
<comment type="caution">
    <text evidence="11">The sequence shown here is derived from an EMBL/GenBank/DDBJ whole genome shotgun (WGS) entry which is preliminary data.</text>
</comment>
<dbReference type="PROSITE" id="PS50929">
    <property type="entry name" value="ABC_TM1F"/>
    <property type="match status" value="1"/>
</dbReference>
<dbReference type="FunFam" id="3.40.50.300:FF:000604">
    <property type="entry name" value="ABC transporter B family member 28"/>
    <property type="match status" value="1"/>
</dbReference>
<feature type="transmembrane region" description="Helical" evidence="8">
    <location>
        <begin position="21"/>
        <end position="49"/>
    </location>
</feature>
<evidence type="ECO:0000313" key="14">
    <source>
        <dbReference type="Proteomes" id="UP000264294"/>
    </source>
</evidence>
<sequence>MRNILYFTKRLYSFTGNILIVNLMGMVLVSLVEGIGILLLIPMISISGIAKMNEQTSPLSGVLGFLGEFPTTLGLPLVLGIYIILVVGQALLQRNITVRNAKIQIRFINYLRLENYRGLLQANWSFFVKKRKSDLINSLTTELGRVSAGTNLFLQLLTSLMFTFIQIGFAFWLAADITIFVICCAVVLAFLSRRFIKKSKRLGGRTSENSKAYLAGITDHFNGIKDIKSNTLEQSRYMWLRNWVEDVEREQFAYIKVRNNSQLFYKIASAVFIAILIFLSVKLFQTKTEQLLLIILIFSRLWPRFAGIQSNMEQIAANLPAFIDLLELQEECKKNIELQDIEQDYECINPMQIEQSIECQNISFRYNKENAVYSLKDINLRIPANCMTAISGRSGAGKSTLIDIVMGLMQPESGQLLIDNKPLTSKSLLSLRKSISYVPQDPFLFNASIRDNLRMVEPNASEEQLWEALEFSASAEFVSRLSQGLDTLIGDRGVKLSGGERQRLVLARAILRKPSILVLDEATSALDAENESKIQEALERLKGSMTIIVIAHRLSTINKADQVIVMDQGQIIQHGSFTQLAKDESGLFSSLLGQQAKVNI</sequence>
<feature type="domain" description="ABC transmembrane type-1" evidence="10">
    <location>
        <begin position="26"/>
        <end position="317"/>
    </location>
</feature>
<proteinExistence type="predicted"/>
<dbReference type="InterPro" id="IPR036640">
    <property type="entry name" value="ABC1_TM_sf"/>
</dbReference>
<dbReference type="Pfam" id="PF00664">
    <property type="entry name" value="ABC_membrane"/>
    <property type="match status" value="1"/>
</dbReference>
<evidence type="ECO:0000256" key="3">
    <source>
        <dbReference type="ARBA" id="ARBA00022692"/>
    </source>
</evidence>
<keyword evidence="14" id="KW-1185">Reference proteome</keyword>
<dbReference type="PANTHER" id="PTHR24221:SF654">
    <property type="entry name" value="ATP-BINDING CASSETTE SUB-FAMILY B MEMBER 6"/>
    <property type="match status" value="1"/>
</dbReference>
<reference evidence="11 13" key="1">
    <citation type="submission" date="2014-04" db="EMBL/GenBank/DDBJ databases">
        <authorList>
            <person name="Bishop-Lilly K.A."/>
            <person name="Broomall S.M."/>
            <person name="Chain P.S."/>
            <person name="Chertkov O."/>
            <person name="Coyne S.R."/>
            <person name="Daligault H.E."/>
            <person name="Davenport K.W."/>
            <person name="Erkkila T."/>
            <person name="Frey K.G."/>
            <person name="Gibbons H.S."/>
            <person name="Gu W."/>
            <person name="Jaissle J."/>
            <person name="Johnson S.L."/>
            <person name="Koroleva G.I."/>
            <person name="Ladner J.T."/>
            <person name="Lo C.-C."/>
            <person name="Minogue T.D."/>
            <person name="Munk C."/>
            <person name="Palacios G.F."/>
            <person name="Redden C.L."/>
            <person name="Rosenzweig C.N."/>
            <person name="Scholz M.B."/>
            <person name="Teshima H."/>
            <person name="Xu Y."/>
        </authorList>
    </citation>
    <scope>NUCLEOTIDE SEQUENCE [LARGE SCALE GENOMIC DNA]</scope>
    <source>
        <strain evidence="11 13">BHP</strain>
    </source>
</reference>
<dbReference type="Proteomes" id="UP000029389">
    <property type="component" value="Unassembled WGS sequence"/>
</dbReference>
<dbReference type="InterPro" id="IPR003593">
    <property type="entry name" value="AAA+_ATPase"/>
</dbReference>
<dbReference type="GO" id="GO:0005524">
    <property type="term" value="F:ATP binding"/>
    <property type="evidence" value="ECO:0007669"/>
    <property type="project" value="UniProtKB-KW"/>
</dbReference>
<dbReference type="Gene3D" id="3.40.50.300">
    <property type="entry name" value="P-loop containing nucleotide triphosphate hydrolases"/>
    <property type="match status" value="1"/>
</dbReference>
<dbReference type="Proteomes" id="UP000264294">
    <property type="component" value="Unassembled WGS sequence"/>
</dbReference>
<dbReference type="InterPro" id="IPR017871">
    <property type="entry name" value="ABC_transporter-like_CS"/>
</dbReference>
<keyword evidence="7 8" id="KW-0472">Membrane</keyword>
<dbReference type="PROSITE" id="PS00211">
    <property type="entry name" value="ABC_TRANSPORTER_1"/>
    <property type="match status" value="1"/>
</dbReference>
<evidence type="ECO:0000313" key="12">
    <source>
        <dbReference type="EMBL" id="RFT64809.1"/>
    </source>
</evidence>
<evidence type="ECO:0000313" key="13">
    <source>
        <dbReference type="Proteomes" id="UP000029389"/>
    </source>
</evidence>
<keyword evidence="2" id="KW-0813">Transport</keyword>
<keyword evidence="6 8" id="KW-1133">Transmembrane helix</keyword>
<organism evidence="11 13">
    <name type="scientific">Bacillus clarus</name>
    <dbReference type="NCBI Taxonomy" id="2338372"/>
    <lineage>
        <taxon>Bacteria</taxon>
        <taxon>Bacillati</taxon>
        <taxon>Bacillota</taxon>
        <taxon>Bacilli</taxon>
        <taxon>Bacillales</taxon>
        <taxon>Bacillaceae</taxon>
        <taxon>Bacillus</taxon>
        <taxon>Bacillus cereus group</taxon>
    </lineage>
</organism>
<evidence type="ECO:0000256" key="6">
    <source>
        <dbReference type="ARBA" id="ARBA00022989"/>
    </source>
</evidence>
<dbReference type="SMART" id="SM00382">
    <property type="entry name" value="AAA"/>
    <property type="match status" value="1"/>
</dbReference>
<dbReference type="AlphaFoldDB" id="A0A090YS94"/>
<dbReference type="SUPFAM" id="SSF90123">
    <property type="entry name" value="ABC transporter transmembrane region"/>
    <property type="match status" value="1"/>
</dbReference>
<dbReference type="EMBL" id="JMQC01000008">
    <property type="protein sequence ID" value="KFN01714.1"/>
    <property type="molecule type" value="Genomic_DNA"/>
</dbReference>
<evidence type="ECO:0000259" key="9">
    <source>
        <dbReference type="PROSITE" id="PS50893"/>
    </source>
</evidence>
<evidence type="ECO:0000259" key="10">
    <source>
        <dbReference type="PROSITE" id="PS50929"/>
    </source>
</evidence>
<protein>
    <submittedName>
        <fullName evidence="12">ABC transporter ATP-binding protein</fullName>
    </submittedName>
    <submittedName>
        <fullName evidence="11">ABC transporter family protein</fullName>
    </submittedName>
</protein>
<feature type="domain" description="ABC transporter" evidence="9">
    <location>
        <begin position="357"/>
        <end position="593"/>
    </location>
</feature>
<dbReference type="eggNOG" id="COG1132">
    <property type="taxonomic scope" value="Bacteria"/>
</dbReference>
<dbReference type="InterPro" id="IPR039421">
    <property type="entry name" value="Type_1_exporter"/>
</dbReference>
<accession>A0A090YS94</accession>
<name>A0A090YS94_9BACI</name>
<dbReference type="PATRIC" id="fig|1405.8.peg.2403"/>
<feature type="transmembrane region" description="Helical" evidence="8">
    <location>
        <begin position="263"/>
        <end position="284"/>
    </location>
</feature>
<evidence type="ECO:0000256" key="1">
    <source>
        <dbReference type="ARBA" id="ARBA00004651"/>
    </source>
</evidence>
<evidence type="ECO:0000256" key="5">
    <source>
        <dbReference type="ARBA" id="ARBA00022840"/>
    </source>
</evidence>
<keyword evidence="4" id="KW-0547">Nucleotide-binding</keyword>
<dbReference type="Gene3D" id="1.20.1560.10">
    <property type="entry name" value="ABC transporter type 1, transmembrane domain"/>
    <property type="match status" value="1"/>
</dbReference>
<dbReference type="InterPro" id="IPR011527">
    <property type="entry name" value="ABC1_TM_dom"/>
</dbReference>
<dbReference type="SUPFAM" id="SSF52540">
    <property type="entry name" value="P-loop containing nucleoside triphosphate hydrolases"/>
    <property type="match status" value="1"/>
</dbReference>
<dbReference type="InterPro" id="IPR027417">
    <property type="entry name" value="P-loop_NTPase"/>
</dbReference>
<dbReference type="GO" id="GO:0005737">
    <property type="term" value="C:cytoplasm"/>
    <property type="evidence" value="ECO:0007669"/>
    <property type="project" value="UniProtKB-ARBA"/>
</dbReference>
<comment type="subcellular location">
    <subcellularLocation>
        <location evidence="1">Cell membrane</location>
        <topology evidence="1">Multi-pass membrane protein</topology>
    </subcellularLocation>
</comment>
<evidence type="ECO:0000256" key="4">
    <source>
        <dbReference type="ARBA" id="ARBA00022741"/>
    </source>
</evidence>
<feature type="transmembrane region" description="Helical" evidence="8">
    <location>
        <begin position="152"/>
        <end position="171"/>
    </location>
</feature>
<dbReference type="GO" id="GO:0034040">
    <property type="term" value="F:ATPase-coupled lipid transmembrane transporter activity"/>
    <property type="evidence" value="ECO:0007669"/>
    <property type="project" value="TreeGrafter"/>
</dbReference>
<dbReference type="PROSITE" id="PS50893">
    <property type="entry name" value="ABC_TRANSPORTER_2"/>
    <property type="match status" value="1"/>
</dbReference>
<evidence type="ECO:0000256" key="8">
    <source>
        <dbReference type="SAM" id="Phobius"/>
    </source>
</evidence>